<comment type="caution">
    <text evidence="2">The sequence shown here is derived from an EMBL/GenBank/DDBJ whole genome shotgun (WGS) entry which is preliminary data.</text>
</comment>
<dbReference type="Gramene" id="Psat01G0390800-T1">
    <property type="protein sequence ID" value="KAI5445846.1"/>
    <property type="gene ID" value="KIW84_013908"/>
</dbReference>
<gene>
    <name evidence="2" type="ORF">KIW84_013908</name>
</gene>
<accession>A0A9D5GYE5</accession>
<organism evidence="2 3">
    <name type="scientific">Pisum sativum</name>
    <name type="common">Garden pea</name>
    <name type="synonym">Lathyrus oleraceus</name>
    <dbReference type="NCBI Taxonomy" id="3888"/>
    <lineage>
        <taxon>Eukaryota</taxon>
        <taxon>Viridiplantae</taxon>
        <taxon>Streptophyta</taxon>
        <taxon>Embryophyta</taxon>
        <taxon>Tracheophyta</taxon>
        <taxon>Spermatophyta</taxon>
        <taxon>Magnoliopsida</taxon>
        <taxon>eudicotyledons</taxon>
        <taxon>Gunneridae</taxon>
        <taxon>Pentapetalae</taxon>
        <taxon>rosids</taxon>
        <taxon>fabids</taxon>
        <taxon>Fabales</taxon>
        <taxon>Fabaceae</taxon>
        <taxon>Papilionoideae</taxon>
        <taxon>50 kb inversion clade</taxon>
        <taxon>NPAAA clade</taxon>
        <taxon>Hologalegina</taxon>
        <taxon>IRL clade</taxon>
        <taxon>Fabeae</taxon>
        <taxon>Lathyrus</taxon>
    </lineage>
</organism>
<evidence type="ECO:0000313" key="3">
    <source>
        <dbReference type="Proteomes" id="UP001058974"/>
    </source>
</evidence>
<dbReference type="Proteomes" id="UP001058974">
    <property type="component" value="Chromosome 1"/>
</dbReference>
<dbReference type="AlphaFoldDB" id="A0A9D5GYE5"/>
<name>A0A9D5GYE5_PEA</name>
<sequence>MDPKSRKCIFLGYADGVKGYLLWDPTSRKVIVNRDVIFAENELQREQENDSTSKDITTFHIDGKSVEDDSFEAEPEDERVIINRRAKAWLDAANDFLLDAEDVLDEINIQILQCEFEVESQIRVTRPSKLWTLFNASTSSIDEKIESRMQEFADNLECLGNKKDTLLELQHKSCLQHVCLLNHLYMVEIVAKILSLIG</sequence>
<evidence type="ECO:0000313" key="2">
    <source>
        <dbReference type="EMBL" id="KAI5445846.1"/>
    </source>
</evidence>
<evidence type="ECO:0000259" key="1">
    <source>
        <dbReference type="Pfam" id="PF25597"/>
    </source>
</evidence>
<protein>
    <recommendedName>
        <fullName evidence="1">Retroviral polymerase SH3-like domain-containing protein</fullName>
    </recommendedName>
</protein>
<reference evidence="2 3" key="1">
    <citation type="journal article" date="2022" name="Nat. Genet.">
        <title>Improved pea reference genome and pan-genome highlight genomic features and evolutionary characteristics.</title>
        <authorList>
            <person name="Yang T."/>
            <person name="Liu R."/>
            <person name="Luo Y."/>
            <person name="Hu S."/>
            <person name="Wang D."/>
            <person name="Wang C."/>
            <person name="Pandey M.K."/>
            <person name="Ge S."/>
            <person name="Xu Q."/>
            <person name="Li N."/>
            <person name="Li G."/>
            <person name="Huang Y."/>
            <person name="Saxena R.K."/>
            <person name="Ji Y."/>
            <person name="Li M."/>
            <person name="Yan X."/>
            <person name="He Y."/>
            <person name="Liu Y."/>
            <person name="Wang X."/>
            <person name="Xiang C."/>
            <person name="Varshney R.K."/>
            <person name="Ding H."/>
            <person name="Gao S."/>
            <person name="Zong X."/>
        </authorList>
    </citation>
    <scope>NUCLEOTIDE SEQUENCE [LARGE SCALE GENOMIC DNA]</scope>
    <source>
        <strain evidence="2 3">cv. Zhongwan 6</strain>
    </source>
</reference>
<dbReference type="Pfam" id="PF25597">
    <property type="entry name" value="SH3_retrovirus"/>
    <property type="match status" value="1"/>
</dbReference>
<proteinExistence type="predicted"/>
<feature type="domain" description="Retroviral polymerase SH3-like" evidence="1">
    <location>
        <begin position="1"/>
        <end position="50"/>
    </location>
</feature>
<dbReference type="EMBL" id="JAMSHJ010000001">
    <property type="protein sequence ID" value="KAI5445846.1"/>
    <property type="molecule type" value="Genomic_DNA"/>
</dbReference>
<keyword evidence="3" id="KW-1185">Reference proteome</keyword>
<dbReference type="InterPro" id="IPR057670">
    <property type="entry name" value="SH3_retrovirus"/>
</dbReference>